<feature type="region of interest" description="Disordered" evidence="1">
    <location>
        <begin position="218"/>
        <end position="281"/>
    </location>
</feature>
<evidence type="ECO:0000313" key="2">
    <source>
        <dbReference type="EMBL" id="CAA9266157.1"/>
    </source>
</evidence>
<feature type="compositionally biased region" description="Low complexity" evidence="1">
    <location>
        <begin position="140"/>
        <end position="164"/>
    </location>
</feature>
<accession>A0A6J4IZI8</accession>
<sequence length="281" mass="29577">DRRDRGCVPRGGPGLRPGMGGVRRPGRSGAPGARRPDLAVLPLDLRLRPRLPGHRRRPAGRRLLQPRGVLLRHRRREAGHPGGPGADPGRLAVPQGRHQARDHRPGRRRRRRPAAADPHRRRGLPVPQPARVRRRRGLRAARPGAAHRPAPAGAQAGRVLAAARTPGAGLGGPAGRQPGPGLHGHRIRPAVLGRGRPRPALVVHLVAGRARRRRAAVRLLPARADRPAGRAGVRGAGPPVCRPPRHRPDRPAPGRPPGSRAGPAGRGGPGAGGAAGAADRL</sequence>
<feature type="compositionally biased region" description="Gly residues" evidence="1">
    <location>
        <begin position="9"/>
        <end position="23"/>
    </location>
</feature>
<evidence type="ECO:0000256" key="1">
    <source>
        <dbReference type="SAM" id="MobiDB-lite"/>
    </source>
</evidence>
<feature type="compositionally biased region" description="Basic residues" evidence="1">
    <location>
        <begin position="48"/>
        <end position="60"/>
    </location>
</feature>
<feature type="non-terminal residue" evidence="2">
    <location>
        <position position="1"/>
    </location>
</feature>
<protein>
    <submittedName>
        <fullName evidence="2">Uncharacterized protein</fullName>
    </submittedName>
</protein>
<dbReference type="AlphaFoldDB" id="A0A6J4IZI8"/>
<reference evidence="2" key="1">
    <citation type="submission" date="2020-02" db="EMBL/GenBank/DDBJ databases">
        <authorList>
            <person name="Meier V. D."/>
        </authorList>
    </citation>
    <scope>NUCLEOTIDE SEQUENCE</scope>
    <source>
        <strain evidence="2">AVDCRST_MAG41</strain>
    </source>
</reference>
<feature type="region of interest" description="Disordered" evidence="1">
    <location>
        <begin position="1"/>
        <end position="193"/>
    </location>
</feature>
<feature type="compositionally biased region" description="Gly residues" evidence="1">
    <location>
        <begin position="264"/>
        <end position="275"/>
    </location>
</feature>
<proteinExistence type="predicted"/>
<dbReference type="EMBL" id="CADCTP010000243">
    <property type="protein sequence ID" value="CAA9266157.1"/>
    <property type="molecule type" value="Genomic_DNA"/>
</dbReference>
<name>A0A6J4IZI8_9ACTN</name>
<feature type="compositionally biased region" description="Low complexity" evidence="1">
    <location>
        <begin position="27"/>
        <end position="44"/>
    </location>
</feature>
<feature type="compositionally biased region" description="Low complexity" evidence="1">
    <location>
        <begin position="229"/>
        <end position="239"/>
    </location>
</feature>
<feature type="non-terminal residue" evidence="2">
    <location>
        <position position="281"/>
    </location>
</feature>
<feature type="compositionally biased region" description="Basic residues" evidence="1">
    <location>
        <begin position="98"/>
        <end position="123"/>
    </location>
</feature>
<organism evidence="2">
    <name type="scientific">uncultured Mycobacteriales bacterium</name>
    <dbReference type="NCBI Taxonomy" id="581187"/>
    <lineage>
        <taxon>Bacteria</taxon>
        <taxon>Bacillati</taxon>
        <taxon>Actinomycetota</taxon>
        <taxon>Actinomycetes</taxon>
        <taxon>Mycobacteriales</taxon>
        <taxon>environmental samples</taxon>
    </lineage>
</organism>
<gene>
    <name evidence="2" type="ORF">AVDCRST_MAG41-2638</name>
</gene>